<dbReference type="Proteomes" id="UP000778523">
    <property type="component" value="Unassembled WGS sequence"/>
</dbReference>
<comment type="caution">
    <text evidence="1">The sequence shown here is derived from an EMBL/GenBank/DDBJ whole genome shotgun (WGS) entry which is preliminary data.</text>
</comment>
<organism evidence="1 2">
    <name type="scientific">Uliginosibacterium aquaticum</name>
    <dbReference type="NCBI Taxonomy" id="2731212"/>
    <lineage>
        <taxon>Bacteria</taxon>
        <taxon>Pseudomonadati</taxon>
        <taxon>Pseudomonadota</taxon>
        <taxon>Betaproteobacteria</taxon>
        <taxon>Rhodocyclales</taxon>
        <taxon>Zoogloeaceae</taxon>
        <taxon>Uliginosibacterium</taxon>
    </lineage>
</organism>
<protein>
    <submittedName>
        <fullName evidence="1">2Fe-2S iron-sulfur cluster binding domain-containing protein</fullName>
    </submittedName>
</protein>
<evidence type="ECO:0000313" key="1">
    <source>
        <dbReference type="EMBL" id="NSL54850.1"/>
    </source>
</evidence>
<dbReference type="RefSeq" id="WP_101943590.1">
    <property type="nucleotide sequence ID" value="NZ_JABCSC020000002.1"/>
</dbReference>
<dbReference type="SUPFAM" id="SSF54292">
    <property type="entry name" value="2Fe-2S ferredoxin-like"/>
    <property type="match status" value="1"/>
</dbReference>
<keyword evidence="2" id="KW-1185">Reference proteome</keyword>
<evidence type="ECO:0000313" key="2">
    <source>
        <dbReference type="Proteomes" id="UP000778523"/>
    </source>
</evidence>
<accession>A0ABX2ILD4</accession>
<name>A0ABX2ILD4_9RHOO</name>
<dbReference type="InterPro" id="IPR012675">
    <property type="entry name" value="Beta-grasp_dom_sf"/>
</dbReference>
<proteinExistence type="predicted"/>
<dbReference type="InterPro" id="IPR036010">
    <property type="entry name" value="2Fe-2S_ferredoxin-like_sf"/>
</dbReference>
<gene>
    <name evidence="1" type="ORF">HJ583_007420</name>
</gene>
<reference evidence="1 2" key="1">
    <citation type="submission" date="2020-06" db="EMBL/GenBank/DDBJ databases">
        <title>Draft genome of Uliginosibacterium sp. IMCC34675.</title>
        <authorList>
            <person name="Song J."/>
        </authorList>
    </citation>
    <scope>NUCLEOTIDE SEQUENCE [LARGE SCALE GENOMIC DNA]</scope>
    <source>
        <strain evidence="1 2">IMCC34675</strain>
    </source>
</reference>
<dbReference type="Gene3D" id="3.10.20.30">
    <property type="match status" value="1"/>
</dbReference>
<dbReference type="EMBL" id="JABCSC020000002">
    <property type="protein sequence ID" value="NSL54850.1"/>
    <property type="molecule type" value="Genomic_DNA"/>
</dbReference>
<sequence length="98" mass="10110">MPVLTLMPSGKTAEVPSGTVLLSTILASGEKLGCTCGGTGGCEASHVFVLEGRKSLSKAERPEHATLDGLVGVSSKSRLACQAKMGEEDVTIEILSFM</sequence>